<comment type="caution">
    <text evidence="1">The sequence shown here is derived from an EMBL/GenBank/DDBJ whole genome shotgun (WGS) entry which is preliminary data.</text>
</comment>
<gene>
    <name evidence="1" type="ORF">POM88_011856</name>
</gene>
<dbReference type="PANTHER" id="PTHR33710:SF79">
    <property type="entry name" value="OS06G0205337 PROTEIN"/>
    <property type="match status" value="1"/>
</dbReference>
<protein>
    <submittedName>
        <fullName evidence="1">Uncharacterized protein</fullName>
    </submittedName>
</protein>
<keyword evidence="2" id="KW-1185">Reference proteome</keyword>
<organism evidence="1 2">
    <name type="scientific">Heracleum sosnowskyi</name>
    <dbReference type="NCBI Taxonomy" id="360622"/>
    <lineage>
        <taxon>Eukaryota</taxon>
        <taxon>Viridiplantae</taxon>
        <taxon>Streptophyta</taxon>
        <taxon>Embryophyta</taxon>
        <taxon>Tracheophyta</taxon>
        <taxon>Spermatophyta</taxon>
        <taxon>Magnoliopsida</taxon>
        <taxon>eudicotyledons</taxon>
        <taxon>Gunneridae</taxon>
        <taxon>Pentapetalae</taxon>
        <taxon>asterids</taxon>
        <taxon>campanulids</taxon>
        <taxon>Apiales</taxon>
        <taxon>Apiaceae</taxon>
        <taxon>Apioideae</taxon>
        <taxon>apioid superclade</taxon>
        <taxon>Tordylieae</taxon>
        <taxon>Tordyliinae</taxon>
        <taxon>Heracleum</taxon>
    </lineage>
</organism>
<dbReference type="EMBL" id="JAUIZM010000003">
    <property type="protein sequence ID" value="KAK1392800.1"/>
    <property type="molecule type" value="Genomic_DNA"/>
</dbReference>
<dbReference type="PANTHER" id="PTHR33710">
    <property type="entry name" value="BNAC02G09200D PROTEIN"/>
    <property type="match status" value="1"/>
</dbReference>
<accession>A0AAD8IZ67</accession>
<dbReference type="InterPro" id="IPR036691">
    <property type="entry name" value="Endo/exonu/phosph_ase_sf"/>
</dbReference>
<dbReference type="AlphaFoldDB" id="A0AAD8IZ67"/>
<dbReference type="Proteomes" id="UP001237642">
    <property type="component" value="Unassembled WGS sequence"/>
</dbReference>
<name>A0AAD8IZ67_9APIA</name>
<evidence type="ECO:0000313" key="2">
    <source>
        <dbReference type="Proteomes" id="UP001237642"/>
    </source>
</evidence>
<sequence>MELQGYRYTWERGHGTDQWIEIKLDRALVSSSFLQVFTEAKLSNLEVSTSDHSPLLFEPVSIPMTVTGRRFKFENAWLRDPMCGEIVKDVWSSNQEKTLKEKIVRC</sequence>
<dbReference type="SUPFAM" id="SSF56219">
    <property type="entry name" value="DNase I-like"/>
    <property type="match status" value="1"/>
</dbReference>
<reference evidence="1" key="1">
    <citation type="submission" date="2023-02" db="EMBL/GenBank/DDBJ databases">
        <title>Genome of toxic invasive species Heracleum sosnowskyi carries increased number of genes despite the absence of recent whole-genome duplications.</title>
        <authorList>
            <person name="Schelkunov M."/>
            <person name="Shtratnikova V."/>
            <person name="Makarenko M."/>
            <person name="Klepikova A."/>
            <person name="Omelchenko D."/>
            <person name="Novikova G."/>
            <person name="Obukhova E."/>
            <person name="Bogdanov V."/>
            <person name="Penin A."/>
            <person name="Logacheva M."/>
        </authorList>
    </citation>
    <scope>NUCLEOTIDE SEQUENCE</scope>
    <source>
        <strain evidence="1">Hsosn_3</strain>
        <tissue evidence="1">Leaf</tissue>
    </source>
</reference>
<proteinExistence type="predicted"/>
<reference evidence="1" key="2">
    <citation type="submission" date="2023-05" db="EMBL/GenBank/DDBJ databases">
        <authorList>
            <person name="Schelkunov M.I."/>
        </authorList>
    </citation>
    <scope>NUCLEOTIDE SEQUENCE</scope>
    <source>
        <strain evidence="1">Hsosn_3</strain>
        <tissue evidence="1">Leaf</tissue>
    </source>
</reference>
<evidence type="ECO:0000313" key="1">
    <source>
        <dbReference type="EMBL" id="KAK1392800.1"/>
    </source>
</evidence>